<feature type="non-terminal residue" evidence="1">
    <location>
        <position position="32"/>
    </location>
</feature>
<protein>
    <submittedName>
        <fullName evidence="1">Uncharacterized protein</fullName>
    </submittedName>
</protein>
<dbReference type="AlphaFoldDB" id="X1NZJ6"/>
<gene>
    <name evidence="1" type="ORF">S06H3_40206</name>
</gene>
<sequence>MSKIKVQQPIVHLPSFKEYKISGAELARKYEA</sequence>
<name>X1NZJ6_9ZZZZ</name>
<accession>X1NZJ6</accession>
<proteinExistence type="predicted"/>
<evidence type="ECO:0000313" key="1">
    <source>
        <dbReference type="EMBL" id="GAI35626.1"/>
    </source>
</evidence>
<reference evidence="1" key="1">
    <citation type="journal article" date="2014" name="Front. Microbiol.">
        <title>High frequency of phylogenetically diverse reductive dehalogenase-homologous genes in deep subseafloor sedimentary metagenomes.</title>
        <authorList>
            <person name="Kawai M."/>
            <person name="Futagami T."/>
            <person name="Toyoda A."/>
            <person name="Takaki Y."/>
            <person name="Nishi S."/>
            <person name="Hori S."/>
            <person name="Arai W."/>
            <person name="Tsubouchi T."/>
            <person name="Morono Y."/>
            <person name="Uchiyama I."/>
            <person name="Ito T."/>
            <person name="Fujiyama A."/>
            <person name="Inagaki F."/>
            <person name="Takami H."/>
        </authorList>
    </citation>
    <scope>NUCLEOTIDE SEQUENCE</scope>
    <source>
        <strain evidence="1">Expedition CK06-06</strain>
    </source>
</reference>
<dbReference type="EMBL" id="BARV01024655">
    <property type="protein sequence ID" value="GAI35626.1"/>
    <property type="molecule type" value="Genomic_DNA"/>
</dbReference>
<comment type="caution">
    <text evidence="1">The sequence shown here is derived from an EMBL/GenBank/DDBJ whole genome shotgun (WGS) entry which is preliminary data.</text>
</comment>
<organism evidence="1">
    <name type="scientific">marine sediment metagenome</name>
    <dbReference type="NCBI Taxonomy" id="412755"/>
    <lineage>
        <taxon>unclassified sequences</taxon>
        <taxon>metagenomes</taxon>
        <taxon>ecological metagenomes</taxon>
    </lineage>
</organism>